<accession>A0ABY9WKD7</accession>
<dbReference type="RefSeq" id="WP_395816860.1">
    <property type="nucleotide sequence ID" value="NZ_CP043494.1"/>
</dbReference>
<evidence type="ECO:0000256" key="3">
    <source>
        <dbReference type="SAM" id="Coils"/>
    </source>
</evidence>
<dbReference type="InterPro" id="IPR051909">
    <property type="entry name" value="MFP_Cation_Efflux"/>
</dbReference>
<keyword evidence="2" id="KW-0813">Transport</keyword>
<dbReference type="InterPro" id="IPR058649">
    <property type="entry name" value="CzcB_C"/>
</dbReference>
<dbReference type="Pfam" id="PF25954">
    <property type="entry name" value="Beta-barrel_RND_2"/>
    <property type="match status" value="1"/>
</dbReference>
<dbReference type="PANTHER" id="PTHR30097">
    <property type="entry name" value="CATION EFFLUX SYSTEM PROTEIN CUSB"/>
    <property type="match status" value="1"/>
</dbReference>
<evidence type="ECO:0000259" key="4">
    <source>
        <dbReference type="Pfam" id="PF25954"/>
    </source>
</evidence>
<reference evidence="7 8" key="1">
    <citation type="submission" date="2019-08" db="EMBL/GenBank/DDBJ databases">
        <title>Archangium and Cystobacter genomes.</title>
        <authorList>
            <person name="Chen I.-C.K."/>
            <person name="Wielgoss S."/>
        </authorList>
    </citation>
    <scope>NUCLEOTIDE SEQUENCE [LARGE SCALE GENOMIC DNA]</scope>
    <source>
        <strain evidence="7 8">Cbm 6</strain>
    </source>
</reference>
<feature type="coiled-coil region" evidence="3">
    <location>
        <begin position="128"/>
        <end position="188"/>
    </location>
</feature>
<dbReference type="Gene3D" id="2.40.420.20">
    <property type="match status" value="1"/>
</dbReference>
<evidence type="ECO:0000259" key="6">
    <source>
        <dbReference type="Pfam" id="PF25975"/>
    </source>
</evidence>
<evidence type="ECO:0000313" key="8">
    <source>
        <dbReference type="Proteomes" id="UP001611383"/>
    </source>
</evidence>
<dbReference type="Pfam" id="PF25975">
    <property type="entry name" value="CzcB_C"/>
    <property type="match status" value="1"/>
</dbReference>
<proteinExistence type="inferred from homology"/>
<evidence type="ECO:0000313" key="7">
    <source>
        <dbReference type="EMBL" id="WNG44312.1"/>
    </source>
</evidence>
<dbReference type="Gene3D" id="2.40.30.170">
    <property type="match status" value="1"/>
</dbReference>
<comment type="similarity">
    <text evidence="1">Belongs to the membrane fusion protein (MFP) (TC 8.A.1) family.</text>
</comment>
<dbReference type="EMBL" id="CP043494">
    <property type="protein sequence ID" value="WNG44312.1"/>
    <property type="molecule type" value="Genomic_DNA"/>
</dbReference>
<evidence type="ECO:0000259" key="5">
    <source>
        <dbReference type="Pfam" id="PF25973"/>
    </source>
</evidence>
<dbReference type="InterPro" id="IPR006143">
    <property type="entry name" value="RND_pump_MFP"/>
</dbReference>
<feature type="domain" description="CzcB-like C-terminal circularly permuted SH3-like" evidence="6">
    <location>
        <begin position="319"/>
        <end position="378"/>
    </location>
</feature>
<dbReference type="InterPro" id="IPR058647">
    <property type="entry name" value="BSH_CzcB-like"/>
</dbReference>
<dbReference type="Gene3D" id="2.40.50.100">
    <property type="match status" value="1"/>
</dbReference>
<protein>
    <submittedName>
        <fullName evidence="7">Efflux RND transporter periplasmic adaptor subunit</fullName>
    </submittedName>
</protein>
<feature type="domain" description="CzcB-like barrel-sandwich hybrid" evidence="5">
    <location>
        <begin position="91"/>
        <end position="226"/>
    </location>
</feature>
<evidence type="ECO:0000256" key="2">
    <source>
        <dbReference type="ARBA" id="ARBA00022448"/>
    </source>
</evidence>
<keyword evidence="8" id="KW-1185">Reference proteome</keyword>
<dbReference type="NCBIfam" id="TIGR01730">
    <property type="entry name" value="RND_mfp"/>
    <property type="match status" value="1"/>
</dbReference>
<sequence length="387" mass="41585">MSSHSPRSPFWLATLGIGLSAVVTIGLMLGRPTPAEAEETSAPPGLVVKGESVQLPPDGPQWQYIELGVATEAPMLAPLPAPGRVDLDERRTASVGTPLAGRVDQVRVRTGDRVSAGDRLFSVRSGAYADLERELKSAETEVADKQRIAERVRELVSLQAAAEKDLLAAEAELRQAKLTLQAAQAKRASLAVSADGDNLFWVKAPRAGTVVDLDVTASQEVTPDRDRPLLRISDLNEVLVLADMQESDASDLQAGQEVSVSIRSGALARKGVVEHISEVVDPHRRTVAVRVRVLNEDRALRPNAFVEVTPLPRGDIKRVQVPAGAVVTNGERSVVFVARDAHRLERVPVTVGRRRDGAVELRGGLEVGSRFVARGALLLENTIELAD</sequence>
<evidence type="ECO:0000256" key="1">
    <source>
        <dbReference type="ARBA" id="ARBA00009477"/>
    </source>
</evidence>
<keyword evidence="3" id="KW-0175">Coiled coil</keyword>
<dbReference type="PANTHER" id="PTHR30097:SF4">
    <property type="entry name" value="SLR6042 PROTEIN"/>
    <property type="match status" value="1"/>
</dbReference>
<dbReference type="InterPro" id="IPR058792">
    <property type="entry name" value="Beta-barrel_RND_2"/>
</dbReference>
<organism evidence="7 8">
    <name type="scientific">Archangium minus</name>
    <dbReference type="NCBI Taxonomy" id="83450"/>
    <lineage>
        <taxon>Bacteria</taxon>
        <taxon>Pseudomonadati</taxon>
        <taxon>Myxococcota</taxon>
        <taxon>Myxococcia</taxon>
        <taxon>Myxococcales</taxon>
        <taxon>Cystobacterineae</taxon>
        <taxon>Archangiaceae</taxon>
        <taxon>Archangium</taxon>
    </lineage>
</organism>
<gene>
    <name evidence="7" type="ORF">F0U60_09470</name>
</gene>
<dbReference type="SUPFAM" id="SSF111369">
    <property type="entry name" value="HlyD-like secretion proteins"/>
    <property type="match status" value="1"/>
</dbReference>
<feature type="domain" description="CusB-like beta-barrel" evidence="4">
    <location>
        <begin position="240"/>
        <end position="309"/>
    </location>
</feature>
<dbReference type="Pfam" id="PF25973">
    <property type="entry name" value="BSH_CzcB"/>
    <property type="match status" value="1"/>
</dbReference>
<dbReference type="Proteomes" id="UP001611383">
    <property type="component" value="Chromosome"/>
</dbReference>
<name>A0ABY9WKD7_9BACT</name>